<dbReference type="PANTHER" id="PTHR13992">
    <property type="entry name" value="NUCLEAR RECEPTOR CO-REPRESSOR RELATED NCOR"/>
    <property type="match status" value="1"/>
</dbReference>
<dbReference type="GeneTree" id="ENSGT00940000155093"/>
<evidence type="ECO:0000256" key="2">
    <source>
        <dbReference type="ARBA" id="ARBA00023054"/>
    </source>
</evidence>
<dbReference type="GO" id="GO:0000122">
    <property type="term" value="P:negative regulation of transcription by RNA polymerase II"/>
    <property type="evidence" value="ECO:0007669"/>
    <property type="project" value="TreeGrafter"/>
</dbReference>
<dbReference type="GO" id="GO:0003714">
    <property type="term" value="F:transcription corepressor activity"/>
    <property type="evidence" value="ECO:0007669"/>
    <property type="project" value="TreeGrafter"/>
</dbReference>
<feature type="compositionally biased region" description="Polar residues" evidence="3">
    <location>
        <begin position="80"/>
        <end position="90"/>
    </location>
</feature>
<dbReference type="InterPro" id="IPR031557">
    <property type="entry name" value="N-CoR_GPS2_interact"/>
</dbReference>
<reference evidence="5" key="3">
    <citation type="submission" date="2025-09" db="UniProtKB">
        <authorList>
            <consortium name="Ensembl"/>
        </authorList>
    </citation>
    <scope>IDENTIFICATION</scope>
</reference>
<name>A0A4W5NGU5_9TELE</name>
<feature type="region of interest" description="Disordered" evidence="3">
    <location>
        <begin position="1"/>
        <end position="111"/>
    </location>
</feature>
<feature type="compositionally biased region" description="Polar residues" evidence="3">
    <location>
        <begin position="131"/>
        <end position="142"/>
    </location>
</feature>
<organism evidence="5 6">
    <name type="scientific">Hucho hucho</name>
    <name type="common">huchen</name>
    <dbReference type="NCBI Taxonomy" id="62062"/>
    <lineage>
        <taxon>Eukaryota</taxon>
        <taxon>Metazoa</taxon>
        <taxon>Chordata</taxon>
        <taxon>Craniata</taxon>
        <taxon>Vertebrata</taxon>
        <taxon>Euteleostomi</taxon>
        <taxon>Actinopterygii</taxon>
        <taxon>Neopterygii</taxon>
        <taxon>Teleostei</taxon>
        <taxon>Protacanthopterygii</taxon>
        <taxon>Salmoniformes</taxon>
        <taxon>Salmonidae</taxon>
        <taxon>Salmoninae</taxon>
        <taxon>Hucho</taxon>
    </lineage>
</organism>
<feature type="region of interest" description="Disordered" evidence="3">
    <location>
        <begin position="131"/>
        <end position="163"/>
    </location>
</feature>
<dbReference type="GO" id="GO:0046966">
    <property type="term" value="F:nuclear thyroid hormone receptor binding"/>
    <property type="evidence" value="ECO:0007669"/>
    <property type="project" value="TreeGrafter"/>
</dbReference>
<dbReference type="Pfam" id="PF15784">
    <property type="entry name" value="GPS2_interact"/>
    <property type="match status" value="1"/>
</dbReference>
<feature type="compositionally biased region" description="Basic and acidic residues" evidence="3">
    <location>
        <begin position="195"/>
        <end position="204"/>
    </location>
</feature>
<dbReference type="Gene3D" id="1.20.5.430">
    <property type="match status" value="1"/>
</dbReference>
<comment type="similarity">
    <text evidence="1">Belongs to the N-CoR nuclear receptor corepressors family.</text>
</comment>
<dbReference type="GO" id="GO:0000785">
    <property type="term" value="C:chromatin"/>
    <property type="evidence" value="ECO:0007669"/>
    <property type="project" value="TreeGrafter"/>
</dbReference>
<evidence type="ECO:0000256" key="3">
    <source>
        <dbReference type="SAM" id="MobiDB-lite"/>
    </source>
</evidence>
<sequence>MSSSSGYPPTQGSFSSEQSRYPPHSVQYTFSTTRHQQEFTVPDYRGHLQDQQGRRRPSLLSEFHPGTERPPERRHGYEQQFHSVTSQQQTDGHEALEAKRPRMETVSEAHFSHNALSGVDSLSLSVFQETQFSGMKAESQSPGGLHRVGEEQDGSPSKLSKEELIQSMDRVDREIAKVEQQIFKLKKKQQQLEDEAAKPVEPEKPVTPPPIPQEHNKHRSIVQIIYDENRKKAEEAHKIFEGLGPKVELVGG</sequence>
<evidence type="ECO:0000313" key="5">
    <source>
        <dbReference type="Ensembl" id="ENSHHUP00000048504.1"/>
    </source>
</evidence>
<feature type="compositionally biased region" description="Polar residues" evidence="3">
    <location>
        <begin position="1"/>
        <end position="19"/>
    </location>
</feature>
<feature type="region of interest" description="Disordered" evidence="3">
    <location>
        <begin position="188"/>
        <end position="219"/>
    </location>
</feature>
<protein>
    <recommendedName>
        <fullName evidence="4">N-CoR GPS2-interacting domain-containing protein</fullName>
    </recommendedName>
</protein>
<accession>A0A4W5NGU5</accession>
<feature type="domain" description="N-CoR GPS2-interacting" evidence="4">
    <location>
        <begin position="136"/>
        <end position="224"/>
    </location>
</feature>
<dbReference type="AlphaFoldDB" id="A0A4W5NGU5"/>
<keyword evidence="2" id="KW-0175">Coiled coil</keyword>
<evidence type="ECO:0000259" key="4">
    <source>
        <dbReference type="Pfam" id="PF15784"/>
    </source>
</evidence>
<feature type="compositionally biased region" description="Basic and acidic residues" evidence="3">
    <location>
        <begin position="65"/>
        <end position="77"/>
    </location>
</feature>
<evidence type="ECO:0000313" key="6">
    <source>
        <dbReference type="Proteomes" id="UP000314982"/>
    </source>
</evidence>
<dbReference type="InterPro" id="IPR051571">
    <property type="entry name" value="N-CoR_corepressor"/>
</dbReference>
<proteinExistence type="inferred from homology"/>
<dbReference type="Proteomes" id="UP000314982">
    <property type="component" value="Unassembled WGS sequence"/>
</dbReference>
<dbReference type="STRING" id="62062.ENSHHUP00000048504"/>
<keyword evidence="6" id="KW-1185">Reference proteome</keyword>
<evidence type="ECO:0000256" key="1">
    <source>
        <dbReference type="ARBA" id="ARBA00010097"/>
    </source>
</evidence>
<reference evidence="5" key="2">
    <citation type="submission" date="2025-08" db="UniProtKB">
        <authorList>
            <consortium name="Ensembl"/>
        </authorList>
    </citation>
    <scope>IDENTIFICATION</scope>
</reference>
<dbReference type="FunFam" id="1.20.5.430:FF:000001">
    <property type="entry name" value="Nuclear receptor corepressor 2 isoform 1"/>
    <property type="match status" value="1"/>
</dbReference>
<dbReference type="PANTHER" id="PTHR13992:SF5">
    <property type="entry name" value="NUCLEAR RECEPTOR COREPRESSOR 1"/>
    <property type="match status" value="1"/>
</dbReference>
<dbReference type="Ensembl" id="ENSHHUT00000050263.1">
    <property type="protein sequence ID" value="ENSHHUP00000048504.1"/>
    <property type="gene ID" value="ENSHHUG00000029392.1"/>
</dbReference>
<reference evidence="6" key="1">
    <citation type="submission" date="2018-06" db="EMBL/GenBank/DDBJ databases">
        <title>Genome assembly of Danube salmon.</title>
        <authorList>
            <person name="Macqueen D.J."/>
            <person name="Gundappa M.K."/>
        </authorList>
    </citation>
    <scope>NUCLEOTIDE SEQUENCE [LARGE SCALE GENOMIC DNA]</scope>
</reference>
<feature type="compositionally biased region" description="Basic and acidic residues" evidence="3">
    <location>
        <begin position="91"/>
        <end position="111"/>
    </location>
</feature>